<accession>A0ABP6WHN4</accession>
<keyword evidence="5" id="KW-0472">Membrane</keyword>
<gene>
    <name evidence="7" type="ORF">GCM10022197_01820</name>
</gene>
<evidence type="ECO:0000256" key="4">
    <source>
        <dbReference type="ARBA" id="ARBA00023008"/>
    </source>
</evidence>
<dbReference type="SUPFAM" id="SSF81296">
    <property type="entry name" value="E set domains"/>
    <property type="match status" value="1"/>
</dbReference>
<dbReference type="PANTHER" id="PTHR34820">
    <property type="entry name" value="INNER MEMBRANE PROTEIN YEBZ"/>
    <property type="match status" value="1"/>
</dbReference>
<keyword evidence="5" id="KW-1133">Transmembrane helix</keyword>
<evidence type="ECO:0000313" key="7">
    <source>
        <dbReference type="EMBL" id="GAA3550582.1"/>
    </source>
</evidence>
<dbReference type="InterPro" id="IPR007348">
    <property type="entry name" value="CopC_dom"/>
</dbReference>
<dbReference type="InterPro" id="IPR032694">
    <property type="entry name" value="CopC/D"/>
</dbReference>
<feature type="domain" description="CopC" evidence="6">
    <location>
        <begin position="36"/>
        <end position="127"/>
    </location>
</feature>
<evidence type="ECO:0000259" key="6">
    <source>
        <dbReference type="Pfam" id="PF04234"/>
    </source>
</evidence>
<evidence type="ECO:0000256" key="1">
    <source>
        <dbReference type="ARBA" id="ARBA00004196"/>
    </source>
</evidence>
<dbReference type="Pfam" id="PF04234">
    <property type="entry name" value="CopC"/>
    <property type="match status" value="1"/>
</dbReference>
<evidence type="ECO:0000313" key="8">
    <source>
        <dbReference type="Proteomes" id="UP001500767"/>
    </source>
</evidence>
<dbReference type="PANTHER" id="PTHR34820:SF4">
    <property type="entry name" value="INNER MEMBRANE PROTEIN YEBZ"/>
    <property type="match status" value="1"/>
</dbReference>
<keyword evidence="8" id="KW-1185">Reference proteome</keyword>
<dbReference type="Proteomes" id="UP001500767">
    <property type="component" value="Unassembled WGS sequence"/>
</dbReference>
<protein>
    <recommendedName>
        <fullName evidence="6">CopC domain-containing protein</fullName>
    </recommendedName>
</protein>
<keyword evidence="2" id="KW-0479">Metal-binding</keyword>
<dbReference type="InterPro" id="IPR014756">
    <property type="entry name" value="Ig_E-set"/>
</dbReference>
<dbReference type="InterPro" id="IPR014755">
    <property type="entry name" value="Cu-Rt/internalin_Ig-like"/>
</dbReference>
<name>A0ABP6WHN4_9ACTN</name>
<organism evidence="7 8">
    <name type="scientific">Microlunatus spumicola</name>
    <dbReference type="NCBI Taxonomy" id="81499"/>
    <lineage>
        <taxon>Bacteria</taxon>
        <taxon>Bacillati</taxon>
        <taxon>Actinomycetota</taxon>
        <taxon>Actinomycetes</taxon>
        <taxon>Propionibacteriales</taxon>
        <taxon>Propionibacteriaceae</taxon>
        <taxon>Microlunatus</taxon>
    </lineage>
</organism>
<dbReference type="EMBL" id="BAAAYR010000001">
    <property type="protein sequence ID" value="GAA3550582.1"/>
    <property type="molecule type" value="Genomic_DNA"/>
</dbReference>
<evidence type="ECO:0000256" key="2">
    <source>
        <dbReference type="ARBA" id="ARBA00022723"/>
    </source>
</evidence>
<keyword evidence="5" id="KW-0812">Transmembrane</keyword>
<evidence type="ECO:0000256" key="5">
    <source>
        <dbReference type="SAM" id="Phobius"/>
    </source>
</evidence>
<dbReference type="Gene3D" id="2.60.40.1220">
    <property type="match status" value="1"/>
</dbReference>
<sequence length="186" mass="18327">MNVAPLRRVRHGGRLLLVLVGTVLTLVVGTGPAAAHDVLLGTTPAGGSRVGATPGAVVLTFDQPAVAMGTQILVTGPSGQVQDGPPRLVDSTVTQALTGGAPAGDYTVAWRVTSADGHPVTGTFTFTSTSPGSGTVPSVAPAVPAPVEPAGLPTGAVVLLVALVLVAVAVAVVLLRRRRTGDPAGS</sequence>
<comment type="caution">
    <text evidence="7">The sequence shown here is derived from an EMBL/GenBank/DDBJ whole genome shotgun (WGS) entry which is preliminary data.</text>
</comment>
<keyword evidence="4" id="KW-0186">Copper</keyword>
<proteinExistence type="predicted"/>
<evidence type="ECO:0000256" key="3">
    <source>
        <dbReference type="ARBA" id="ARBA00022729"/>
    </source>
</evidence>
<reference evidence="8" key="1">
    <citation type="journal article" date="2019" name="Int. J. Syst. Evol. Microbiol.">
        <title>The Global Catalogue of Microorganisms (GCM) 10K type strain sequencing project: providing services to taxonomists for standard genome sequencing and annotation.</title>
        <authorList>
            <consortium name="The Broad Institute Genomics Platform"/>
            <consortium name="The Broad Institute Genome Sequencing Center for Infectious Disease"/>
            <person name="Wu L."/>
            <person name="Ma J."/>
        </authorList>
    </citation>
    <scope>NUCLEOTIDE SEQUENCE [LARGE SCALE GENOMIC DNA]</scope>
    <source>
        <strain evidence="8">JCM 16540</strain>
    </source>
</reference>
<keyword evidence="3" id="KW-0732">Signal</keyword>
<comment type="subcellular location">
    <subcellularLocation>
        <location evidence="1">Cell envelope</location>
    </subcellularLocation>
</comment>
<feature type="transmembrane region" description="Helical" evidence="5">
    <location>
        <begin position="156"/>
        <end position="175"/>
    </location>
</feature>